<dbReference type="STRING" id="93684.SAMN05421853_101167"/>
<keyword evidence="2" id="KW-1185">Reference proteome</keyword>
<sequence length="65" mass="7427">MIVVIGLIVAFVLVAIFANRETRDCRWREYRTGDGRAEWRCAFCGAVTEGTQGKTPQRCYRPEDS</sequence>
<dbReference type="AlphaFoldDB" id="A0A1I5UTW8"/>
<protein>
    <submittedName>
        <fullName evidence="1">Uncharacterized protein</fullName>
    </submittedName>
</protein>
<evidence type="ECO:0000313" key="1">
    <source>
        <dbReference type="EMBL" id="SFP98650.1"/>
    </source>
</evidence>
<dbReference type="EMBL" id="FOXV01000001">
    <property type="protein sequence ID" value="SFP98650.1"/>
    <property type="molecule type" value="Genomic_DNA"/>
</dbReference>
<reference evidence="2" key="1">
    <citation type="submission" date="2016-10" db="EMBL/GenBank/DDBJ databases">
        <authorList>
            <person name="Varghese N."/>
            <person name="Submissions S."/>
        </authorList>
    </citation>
    <scope>NUCLEOTIDE SEQUENCE [LARGE SCALE GENOMIC DNA]</scope>
    <source>
        <strain evidence="2">JCM 10271</strain>
    </source>
</reference>
<dbReference type="RefSeq" id="WP_093008896.1">
    <property type="nucleotide sequence ID" value="NZ_FOXV01000001.1"/>
</dbReference>
<dbReference type="Proteomes" id="UP000243106">
    <property type="component" value="Unassembled WGS sequence"/>
</dbReference>
<gene>
    <name evidence="1" type="ORF">SAMN05421853_101167</name>
</gene>
<name>A0A1I5UTW8_9RHOB</name>
<accession>A0A1I5UTW8</accession>
<organism evidence="1 2">
    <name type="scientific">Roseivivax halotolerans</name>
    <dbReference type="NCBI Taxonomy" id="93684"/>
    <lineage>
        <taxon>Bacteria</taxon>
        <taxon>Pseudomonadati</taxon>
        <taxon>Pseudomonadota</taxon>
        <taxon>Alphaproteobacteria</taxon>
        <taxon>Rhodobacterales</taxon>
        <taxon>Roseobacteraceae</taxon>
        <taxon>Roseivivax</taxon>
    </lineage>
</organism>
<evidence type="ECO:0000313" key="2">
    <source>
        <dbReference type="Proteomes" id="UP000243106"/>
    </source>
</evidence>
<proteinExistence type="predicted"/>